<dbReference type="InterPro" id="IPR056948">
    <property type="entry name" value="PNGaseA_N"/>
</dbReference>
<dbReference type="EMBL" id="JADCNL010000013">
    <property type="protein sequence ID" value="KAG0454752.1"/>
    <property type="molecule type" value="Genomic_DNA"/>
</dbReference>
<dbReference type="Pfam" id="PF25156">
    <property type="entry name" value="PNGase_A_C"/>
    <property type="match status" value="1"/>
</dbReference>
<dbReference type="Proteomes" id="UP000636800">
    <property type="component" value="Chromosome 13"/>
</dbReference>
<dbReference type="PANTHER" id="PTHR31104">
    <property type="entry name" value="PEPTIDE-N4-(N-ACETYL-BETA-GLUCOSAMINYL)ASPARAGINE AMIDASE A PROTEIN"/>
    <property type="match status" value="1"/>
</dbReference>
<keyword evidence="4" id="KW-1185">Reference proteome</keyword>
<dbReference type="OrthoDB" id="4150at2759"/>
<gene>
    <name evidence="3" type="ORF">HPP92_024044</name>
</gene>
<comment type="caution">
    <text evidence="3">The sequence shown here is derived from an EMBL/GenBank/DDBJ whole genome shotgun (WGS) entry which is preliminary data.</text>
</comment>
<evidence type="ECO:0000256" key="1">
    <source>
        <dbReference type="SAM" id="SignalP"/>
    </source>
</evidence>
<evidence type="ECO:0000259" key="2">
    <source>
        <dbReference type="Pfam" id="PF12222"/>
    </source>
</evidence>
<dbReference type="Pfam" id="PF12222">
    <property type="entry name" value="PNGaseA"/>
    <property type="match status" value="1"/>
</dbReference>
<dbReference type="AlphaFoldDB" id="A0A835PRA1"/>
<evidence type="ECO:0000313" key="3">
    <source>
        <dbReference type="EMBL" id="KAG0454752.1"/>
    </source>
</evidence>
<keyword evidence="1" id="KW-0732">Signal</keyword>
<reference evidence="3 4" key="1">
    <citation type="journal article" date="2020" name="Nat. Food">
        <title>A phased Vanilla planifolia genome enables genetic improvement of flavour and production.</title>
        <authorList>
            <person name="Hasing T."/>
            <person name="Tang H."/>
            <person name="Brym M."/>
            <person name="Khazi F."/>
            <person name="Huang T."/>
            <person name="Chambers A.H."/>
        </authorList>
    </citation>
    <scope>NUCLEOTIDE SEQUENCE [LARGE SCALE GENOMIC DNA]</scope>
    <source>
        <tissue evidence="3">Leaf</tissue>
    </source>
</reference>
<evidence type="ECO:0000313" key="4">
    <source>
        <dbReference type="Proteomes" id="UP000636800"/>
    </source>
</evidence>
<feature type="chain" id="PRO_5032571939" description="Peptide N-acetyl-beta-D-glucosaminyl asparaginase amidase A N-terminal domain-containing protein" evidence="1">
    <location>
        <begin position="32"/>
        <end position="614"/>
    </location>
</feature>
<feature type="domain" description="Peptide N-acetyl-beta-D-glucosaminyl asparaginase amidase A N-terminal" evidence="2">
    <location>
        <begin position="74"/>
        <end position="398"/>
    </location>
</feature>
<feature type="signal peptide" evidence="1">
    <location>
        <begin position="1"/>
        <end position="31"/>
    </location>
</feature>
<accession>A0A835PRA1</accession>
<dbReference type="InterPro" id="IPR021102">
    <property type="entry name" value="PNGase_A"/>
</dbReference>
<proteinExistence type="predicted"/>
<name>A0A835PRA1_VANPL</name>
<sequence length="614" mass="68422">MISHSRRQMENLVRSLAHLLVFLPIAASTAALHHRGDLSISDEPYGSLLSTSPSSSPQSPATFFEVRRPIPVPKTKPCSTLVLQHDFAYTYGKPPVTAAYSPPSHCSLGSLATSRIVLEWSAACTGRQFDRIFGVWLGGVEVLRSCTAEPLPNGVVWTIRKDVTRYSSLFSEPQTLAVYLGNIVDKTYTGVYHVNVSFHFYFDDNRSVPPLHQPDFGSSADLILPISKSLPLDDGLWFQIQSSSDVQGKEIAIPRNTYRALLEVYVSYHSNDEFWYTNPPNSYISENNLTGLPGNGAFREVTVSLDGHLVGSIWPFTVIYTGGINPLLWRPISAIGSFDLPSYDIEITSFLGNILDGKNHSFEFSVIDALDVWFIDANLHLWLDEHSTHTEGSLVEHEAPVVSTSLVSQFKGLDGHFDYIVNRTISSTGWVKSSYGKITTHFFQNLYYTNYMNFSGNGTIQTVNQSIEYNYGTFANHTSSLLYSDRVLQSFPLYLYTRTSDEVNSSYSSIVNITVGFNKKEYLGVQSGPSFSILRNLQDATGIMHVKGNLVTNGAANTRQVYTYGSSDGCYFRNVRSNNYTILFDESGELCTNGSLFRSPGNFPPRSRTWMMAL</sequence>
<protein>
    <recommendedName>
        <fullName evidence="2">Peptide N-acetyl-beta-D-glucosaminyl asparaginase amidase A N-terminal domain-containing protein</fullName>
    </recommendedName>
</protein>
<organism evidence="3 4">
    <name type="scientific">Vanilla planifolia</name>
    <name type="common">Vanilla</name>
    <dbReference type="NCBI Taxonomy" id="51239"/>
    <lineage>
        <taxon>Eukaryota</taxon>
        <taxon>Viridiplantae</taxon>
        <taxon>Streptophyta</taxon>
        <taxon>Embryophyta</taxon>
        <taxon>Tracheophyta</taxon>
        <taxon>Spermatophyta</taxon>
        <taxon>Magnoliopsida</taxon>
        <taxon>Liliopsida</taxon>
        <taxon>Asparagales</taxon>
        <taxon>Orchidaceae</taxon>
        <taxon>Vanilloideae</taxon>
        <taxon>Vanilleae</taxon>
        <taxon>Vanilla</taxon>
    </lineage>
</organism>